<protein>
    <submittedName>
        <fullName evidence="1">Uncharacterized protein</fullName>
    </submittedName>
</protein>
<feature type="non-terminal residue" evidence="1">
    <location>
        <position position="78"/>
    </location>
</feature>
<reference evidence="1 2" key="1">
    <citation type="submission" date="2021-06" db="EMBL/GenBank/DDBJ databases">
        <authorList>
            <person name="Palmer J.M."/>
        </authorList>
    </citation>
    <scope>NUCLEOTIDE SEQUENCE [LARGE SCALE GENOMIC DNA]</scope>
    <source>
        <strain evidence="1 2">XC_2019</strain>
        <tissue evidence="1">Muscle</tissue>
    </source>
</reference>
<dbReference type="Gene3D" id="3.30.70.1820">
    <property type="entry name" value="L1 transposable element, RRM domain"/>
    <property type="match status" value="1"/>
</dbReference>
<dbReference type="InterPro" id="IPR004244">
    <property type="entry name" value="Transposase_22"/>
</dbReference>
<evidence type="ECO:0000313" key="2">
    <source>
        <dbReference type="Proteomes" id="UP001434883"/>
    </source>
</evidence>
<gene>
    <name evidence="1" type="ORF">XENOCAPTIV_024116</name>
</gene>
<dbReference type="EMBL" id="JAHRIN010022377">
    <property type="protein sequence ID" value="MEQ2199072.1"/>
    <property type="molecule type" value="Genomic_DNA"/>
</dbReference>
<dbReference type="Proteomes" id="UP001434883">
    <property type="component" value="Unassembled WGS sequence"/>
</dbReference>
<keyword evidence="2" id="KW-1185">Reference proteome</keyword>
<accession>A0ABV0QUQ1</accession>
<comment type="caution">
    <text evidence="1">The sequence shown here is derived from an EMBL/GenBank/DDBJ whole genome shotgun (WGS) entry which is preliminary data.</text>
</comment>
<sequence length="78" mass="9297">MEMQRGHCVPTGLSRCDDGERERPRLVIVNLLHYQDKEEILRAAREEGQILWQGAEIMFFPDYSQQTMDRRQSFKQVK</sequence>
<evidence type="ECO:0000313" key="1">
    <source>
        <dbReference type="EMBL" id="MEQ2199072.1"/>
    </source>
</evidence>
<organism evidence="1 2">
    <name type="scientific">Xenoophorus captivus</name>
    <dbReference type="NCBI Taxonomy" id="1517983"/>
    <lineage>
        <taxon>Eukaryota</taxon>
        <taxon>Metazoa</taxon>
        <taxon>Chordata</taxon>
        <taxon>Craniata</taxon>
        <taxon>Vertebrata</taxon>
        <taxon>Euteleostomi</taxon>
        <taxon>Actinopterygii</taxon>
        <taxon>Neopterygii</taxon>
        <taxon>Teleostei</taxon>
        <taxon>Neoteleostei</taxon>
        <taxon>Acanthomorphata</taxon>
        <taxon>Ovalentaria</taxon>
        <taxon>Atherinomorphae</taxon>
        <taxon>Cyprinodontiformes</taxon>
        <taxon>Goodeidae</taxon>
        <taxon>Xenoophorus</taxon>
    </lineage>
</organism>
<proteinExistence type="predicted"/>
<dbReference type="PANTHER" id="PTHR11505">
    <property type="entry name" value="L1 TRANSPOSABLE ELEMENT-RELATED"/>
    <property type="match status" value="1"/>
</dbReference>
<name>A0ABV0QUQ1_9TELE</name>